<dbReference type="InterPro" id="IPR036388">
    <property type="entry name" value="WH-like_DNA-bd_sf"/>
</dbReference>
<dbReference type="PANTHER" id="PTHR30126">
    <property type="entry name" value="HTH-TYPE TRANSCRIPTIONAL REGULATOR"/>
    <property type="match status" value="1"/>
</dbReference>
<comment type="similarity">
    <text evidence="1">Belongs to the LysR transcriptional regulatory family.</text>
</comment>
<accession>A0A944QUK1</accession>
<feature type="domain" description="HTH lysR-type" evidence="5">
    <location>
        <begin position="2"/>
        <end position="59"/>
    </location>
</feature>
<comment type="caution">
    <text evidence="6">The sequence shown here is derived from an EMBL/GenBank/DDBJ whole genome shotgun (WGS) entry which is preliminary data.</text>
</comment>
<organism evidence="6 7">
    <name type="scientific">Candidatus Thiodiazotropha taylori</name>
    <dbReference type="NCBI Taxonomy" id="2792791"/>
    <lineage>
        <taxon>Bacteria</taxon>
        <taxon>Pseudomonadati</taxon>
        <taxon>Pseudomonadota</taxon>
        <taxon>Gammaproteobacteria</taxon>
        <taxon>Chromatiales</taxon>
        <taxon>Sedimenticolaceae</taxon>
        <taxon>Candidatus Thiodiazotropha</taxon>
    </lineage>
</organism>
<sequence length="296" mass="33726">MIELTHLKIIAALEQQGTLTAAAEALCLSQSALSHQIRYLEKKLGVAVWEKQGRRLRLTLAGAQLLKSAQEILPMLEQCERRLEAIAAGRQGVLRIGVECYPCYEWLTGVIADFLRGEAEVDVDIFHRFQFSGLEGLLNRHIDLLITPDKMEHPVIRFETLFEYELVLLVSKSHALADQQWVEPNQLARENLITFPVTPERLDILTLFLWPAAVRSLKLKQIESFEIMLQLVAYNRGICALPDWLAAKVCSEMPLKTVRLGSAGLTRELYATYRREDREIGYLQRFLQRAVGFAPK</sequence>
<protein>
    <submittedName>
        <fullName evidence="6">LysR family transcriptional regulator</fullName>
    </submittedName>
</protein>
<dbReference type="PRINTS" id="PR00039">
    <property type="entry name" value="HTHLYSR"/>
</dbReference>
<dbReference type="SUPFAM" id="SSF53850">
    <property type="entry name" value="Periplasmic binding protein-like II"/>
    <property type="match status" value="1"/>
</dbReference>
<evidence type="ECO:0000256" key="1">
    <source>
        <dbReference type="ARBA" id="ARBA00009437"/>
    </source>
</evidence>
<dbReference type="Pfam" id="PF00126">
    <property type="entry name" value="HTH_1"/>
    <property type="match status" value="1"/>
</dbReference>
<dbReference type="AlphaFoldDB" id="A0A944QUK1"/>
<dbReference type="Proteomes" id="UP000770889">
    <property type="component" value="Unassembled WGS sequence"/>
</dbReference>
<dbReference type="PROSITE" id="PS50931">
    <property type="entry name" value="HTH_LYSR"/>
    <property type="match status" value="1"/>
</dbReference>
<dbReference type="Pfam" id="PF03466">
    <property type="entry name" value="LysR_substrate"/>
    <property type="match status" value="1"/>
</dbReference>
<keyword evidence="4" id="KW-0804">Transcription</keyword>
<dbReference type="SUPFAM" id="SSF46785">
    <property type="entry name" value="Winged helix' DNA-binding domain"/>
    <property type="match status" value="1"/>
</dbReference>
<dbReference type="PANTHER" id="PTHR30126:SF25">
    <property type="entry name" value="HTH-TYPE TRANSCRIPTIONAL REGULATOR METR"/>
    <property type="match status" value="1"/>
</dbReference>
<dbReference type="Gene3D" id="1.10.10.10">
    <property type="entry name" value="Winged helix-like DNA-binding domain superfamily/Winged helix DNA-binding domain"/>
    <property type="match status" value="1"/>
</dbReference>
<evidence type="ECO:0000313" key="6">
    <source>
        <dbReference type="EMBL" id="MBT2989044.1"/>
    </source>
</evidence>
<keyword evidence="3" id="KW-0238">DNA-binding</keyword>
<dbReference type="InterPro" id="IPR005119">
    <property type="entry name" value="LysR_subst-bd"/>
</dbReference>
<evidence type="ECO:0000256" key="2">
    <source>
        <dbReference type="ARBA" id="ARBA00023015"/>
    </source>
</evidence>
<dbReference type="InterPro" id="IPR036390">
    <property type="entry name" value="WH_DNA-bd_sf"/>
</dbReference>
<dbReference type="GO" id="GO:0000976">
    <property type="term" value="F:transcription cis-regulatory region binding"/>
    <property type="evidence" value="ECO:0007669"/>
    <property type="project" value="TreeGrafter"/>
</dbReference>
<reference evidence="6 7" key="1">
    <citation type="submission" date="2021-05" db="EMBL/GenBank/DDBJ databases">
        <title>Genetic and Functional Diversity in Clade A Lucinid endosymbionts from the Bahamas.</title>
        <authorList>
            <person name="Giani N.M."/>
            <person name="Engel A.S."/>
            <person name="Campbell B.J."/>
        </authorList>
    </citation>
    <scope>NUCLEOTIDE SEQUENCE [LARGE SCALE GENOMIC DNA]</scope>
    <source>
        <strain evidence="6">LUC16012Gg_MoonRockCtena</strain>
    </source>
</reference>
<evidence type="ECO:0000256" key="4">
    <source>
        <dbReference type="ARBA" id="ARBA00023163"/>
    </source>
</evidence>
<dbReference type="GO" id="GO:0003700">
    <property type="term" value="F:DNA-binding transcription factor activity"/>
    <property type="evidence" value="ECO:0007669"/>
    <property type="project" value="InterPro"/>
</dbReference>
<dbReference type="Gene3D" id="3.40.190.10">
    <property type="entry name" value="Periplasmic binding protein-like II"/>
    <property type="match status" value="1"/>
</dbReference>
<evidence type="ECO:0000259" key="5">
    <source>
        <dbReference type="PROSITE" id="PS50931"/>
    </source>
</evidence>
<dbReference type="InterPro" id="IPR000847">
    <property type="entry name" value="LysR_HTH_N"/>
</dbReference>
<keyword evidence="2" id="KW-0805">Transcription regulation</keyword>
<evidence type="ECO:0000256" key="3">
    <source>
        <dbReference type="ARBA" id="ARBA00023125"/>
    </source>
</evidence>
<evidence type="ECO:0000313" key="7">
    <source>
        <dbReference type="Proteomes" id="UP000770889"/>
    </source>
</evidence>
<dbReference type="EMBL" id="JAHHGM010000006">
    <property type="protein sequence ID" value="MBT2989044.1"/>
    <property type="molecule type" value="Genomic_DNA"/>
</dbReference>
<proteinExistence type="inferred from homology"/>
<name>A0A944QUK1_9GAMM</name>
<gene>
    <name evidence="6" type="ORF">KME65_08760</name>
</gene>